<dbReference type="OrthoDB" id="9815744at2"/>
<dbReference type="PANTHER" id="PTHR44688:SF16">
    <property type="entry name" value="DNA-BINDING TRANSCRIPTIONAL ACTIVATOR DEVR_DOSR"/>
    <property type="match status" value="1"/>
</dbReference>
<dbReference type="Pfam" id="PF00196">
    <property type="entry name" value="GerE"/>
    <property type="match status" value="1"/>
</dbReference>
<dbReference type="Gene3D" id="3.30.450.40">
    <property type="match status" value="1"/>
</dbReference>
<dbReference type="PANTHER" id="PTHR44688">
    <property type="entry name" value="DNA-BINDING TRANSCRIPTIONAL ACTIVATOR DEVR_DOSR"/>
    <property type="match status" value="1"/>
</dbReference>
<evidence type="ECO:0000313" key="6">
    <source>
        <dbReference type="Proteomes" id="UP000190037"/>
    </source>
</evidence>
<dbReference type="GO" id="GO:0003677">
    <property type="term" value="F:DNA binding"/>
    <property type="evidence" value="ECO:0007669"/>
    <property type="project" value="UniProtKB-KW"/>
</dbReference>
<protein>
    <recommendedName>
        <fullName evidence="4">HTH luxR-type domain-containing protein</fullName>
    </recommendedName>
</protein>
<dbReference type="InterPro" id="IPR029016">
    <property type="entry name" value="GAF-like_dom_sf"/>
</dbReference>
<proteinExistence type="predicted"/>
<dbReference type="PRINTS" id="PR00038">
    <property type="entry name" value="HTHLUXR"/>
</dbReference>
<dbReference type="SMART" id="SM00421">
    <property type="entry name" value="HTH_LUXR"/>
    <property type="match status" value="1"/>
</dbReference>
<evidence type="ECO:0000256" key="2">
    <source>
        <dbReference type="ARBA" id="ARBA00023125"/>
    </source>
</evidence>
<comment type="caution">
    <text evidence="5">The sequence shown here is derived from an EMBL/GenBank/DDBJ whole genome shotgun (WGS) entry which is preliminary data.</text>
</comment>
<name>A0A1T3NP97_9ACTN</name>
<dbReference type="Gene3D" id="1.10.10.10">
    <property type="entry name" value="Winged helix-like DNA-binding domain superfamily/Winged helix DNA-binding domain"/>
    <property type="match status" value="1"/>
</dbReference>
<dbReference type="PROSITE" id="PS00622">
    <property type="entry name" value="HTH_LUXR_1"/>
    <property type="match status" value="1"/>
</dbReference>
<gene>
    <name evidence="5" type="ORF">B4N89_31160</name>
</gene>
<dbReference type="EMBL" id="MWQN01000002">
    <property type="protein sequence ID" value="OPC78636.1"/>
    <property type="molecule type" value="Genomic_DNA"/>
</dbReference>
<dbReference type="PROSITE" id="PS50043">
    <property type="entry name" value="HTH_LUXR_2"/>
    <property type="match status" value="1"/>
</dbReference>
<dbReference type="GO" id="GO:0006355">
    <property type="term" value="P:regulation of DNA-templated transcription"/>
    <property type="evidence" value="ECO:0007669"/>
    <property type="project" value="InterPro"/>
</dbReference>
<feature type="domain" description="HTH luxR-type" evidence="4">
    <location>
        <begin position="280"/>
        <end position="345"/>
    </location>
</feature>
<keyword evidence="1" id="KW-0805">Transcription regulation</keyword>
<dbReference type="InterPro" id="IPR016032">
    <property type="entry name" value="Sig_transdc_resp-reg_C-effctor"/>
</dbReference>
<evidence type="ECO:0000256" key="1">
    <source>
        <dbReference type="ARBA" id="ARBA00023015"/>
    </source>
</evidence>
<dbReference type="CDD" id="cd06170">
    <property type="entry name" value="LuxR_C_like"/>
    <property type="match status" value="1"/>
</dbReference>
<organism evidence="5 6">
    <name type="scientific">Embleya scabrispora</name>
    <dbReference type="NCBI Taxonomy" id="159449"/>
    <lineage>
        <taxon>Bacteria</taxon>
        <taxon>Bacillati</taxon>
        <taxon>Actinomycetota</taxon>
        <taxon>Actinomycetes</taxon>
        <taxon>Kitasatosporales</taxon>
        <taxon>Streptomycetaceae</taxon>
        <taxon>Embleya</taxon>
    </lineage>
</organism>
<keyword evidence="2" id="KW-0238">DNA-binding</keyword>
<dbReference type="AlphaFoldDB" id="A0A1T3NP97"/>
<dbReference type="InterPro" id="IPR036388">
    <property type="entry name" value="WH-like_DNA-bd_sf"/>
</dbReference>
<accession>A0A1T3NP97</accession>
<dbReference type="InterPro" id="IPR000792">
    <property type="entry name" value="Tscrpt_reg_LuxR_C"/>
</dbReference>
<dbReference type="Proteomes" id="UP000190037">
    <property type="component" value="Unassembled WGS sequence"/>
</dbReference>
<evidence type="ECO:0000259" key="4">
    <source>
        <dbReference type="PROSITE" id="PS50043"/>
    </source>
</evidence>
<dbReference type="STRING" id="159449.B4N89_31160"/>
<keyword evidence="6" id="KW-1185">Reference proteome</keyword>
<reference evidence="5 6" key="1">
    <citation type="submission" date="2017-03" db="EMBL/GenBank/DDBJ databases">
        <title>Draft genome sequence of Streptomyces scabrisporus NF3, endophyte isolated from Amphipterygium adstringens.</title>
        <authorList>
            <person name="Vazquez M."/>
            <person name="Ceapa C.D."/>
            <person name="Rodriguez Luna D."/>
            <person name="Sanchez Esquivel S."/>
        </authorList>
    </citation>
    <scope>NUCLEOTIDE SEQUENCE [LARGE SCALE GENOMIC DNA]</scope>
    <source>
        <strain evidence="5 6">NF3</strain>
    </source>
</reference>
<keyword evidence="3" id="KW-0804">Transcription</keyword>
<dbReference type="RefSeq" id="WP_078979839.1">
    <property type="nucleotide sequence ID" value="NZ_MWQN01000002.1"/>
</dbReference>
<evidence type="ECO:0000256" key="3">
    <source>
        <dbReference type="ARBA" id="ARBA00023163"/>
    </source>
</evidence>
<evidence type="ECO:0000313" key="5">
    <source>
        <dbReference type="EMBL" id="OPC78636.1"/>
    </source>
</evidence>
<dbReference type="SUPFAM" id="SSF46894">
    <property type="entry name" value="C-terminal effector domain of the bipartite response regulators"/>
    <property type="match status" value="1"/>
</dbReference>
<sequence>MTRRPDTDAWKRDELLARAADAPDALALFAGASTRLRRLVPFDAAVWRATDPLTGLIAAPIRVENLDEEGCAAFWTSESDPDTVNAFRDLVDARVPAAALRESTGDRPELGPLYDAYLRPRRFGDELRAVLRVGGRPWGSVSLFRDRDRPAFTAADTELVAGLSAPLAGRLRGFLRPAEVTSDAVAEAAEATGVLLFDRAGRLVSANEQARARIASVTGEPGDASTPIWIATLAAAGTGRVRVRTRAGRWLVCHASRLSGDDAFTVVMIEAAPASEVSTIIVETFELTVRETEVTRLVTSGLATDEIARRLHISTHTVRDHIKSVLGKVGVASRGELVAKLFTEYVAPATAPAVHRVRSAG</sequence>